<proteinExistence type="predicted"/>
<feature type="region of interest" description="Disordered" evidence="1">
    <location>
        <begin position="375"/>
        <end position="400"/>
    </location>
</feature>
<dbReference type="OrthoDB" id="1028014at2759"/>
<organism evidence="2 3">
    <name type="scientific">Rhodotorula toruloides</name>
    <name type="common">Yeast</name>
    <name type="synonym">Rhodosporidium toruloides</name>
    <dbReference type="NCBI Taxonomy" id="5286"/>
    <lineage>
        <taxon>Eukaryota</taxon>
        <taxon>Fungi</taxon>
        <taxon>Dikarya</taxon>
        <taxon>Basidiomycota</taxon>
        <taxon>Pucciniomycotina</taxon>
        <taxon>Microbotryomycetes</taxon>
        <taxon>Sporidiobolales</taxon>
        <taxon>Sporidiobolaceae</taxon>
        <taxon>Rhodotorula</taxon>
    </lineage>
</organism>
<feature type="compositionally biased region" description="Basic and acidic residues" evidence="1">
    <location>
        <begin position="1"/>
        <end position="23"/>
    </location>
</feature>
<dbReference type="AlphaFoldDB" id="A0A511KC69"/>
<dbReference type="Proteomes" id="UP000321518">
    <property type="component" value="Unassembled WGS sequence"/>
</dbReference>
<evidence type="ECO:0000313" key="2">
    <source>
        <dbReference type="EMBL" id="GEM07973.1"/>
    </source>
</evidence>
<evidence type="ECO:0000313" key="3">
    <source>
        <dbReference type="Proteomes" id="UP000321518"/>
    </source>
</evidence>
<evidence type="ECO:0008006" key="4">
    <source>
        <dbReference type="Google" id="ProtNLM"/>
    </source>
</evidence>
<reference evidence="2 3" key="1">
    <citation type="submission" date="2019-07" db="EMBL/GenBank/DDBJ databases">
        <title>Rhodotorula toruloides NBRC10032 genome sequencing.</title>
        <authorList>
            <person name="Shida Y."/>
            <person name="Takaku H."/>
            <person name="Ogasawara W."/>
            <person name="Mori K."/>
        </authorList>
    </citation>
    <scope>NUCLEOTIDE SEQUENCE [LARGE SCALE GENOMIC DNA]</scope>
    <source>
        <strain evidence="2 3">NBRC10032</strain>
    </source>
</reference>
<dbReference type="PANTHER" id="PTHR34776">
    <property type="entry name" value="F17F16.3 PROTEIN"/>
    <property type="match status" value="1"/>
</dbReference>
<dbReference type="PANTHER" id="PTHR34776:SF1">
    <property type="entry name" value="F17F16.3 PROTEIN"/>
    <property type="match status" value="1"/>
</dbReference>
<sequence>MVTTRSHDDDKHAASTGDKRHAAEGGSSPKRKKVVAKEEEEEGGEEHGERKKPANKGGKGKHAQKKVVKLEEGQVEKGDKGKEDGGARKPAGMSGDGQHEEPQGNVVEGNAHPGQLPAHLPKPDAERKHGIIEKGHVYFIYRPKVEIEHPESLDDVQRFHLLLVPHGSKLHRLIAIGKKALPDASESTRPIWGQVVNVGEDMKALKGGLGPKTYETKTRGTRHQGGARVAASGAYVLYTVEDYPKDSANESAVYHTYFSYEIAVPHEMGEVQEALHIQHEGAFTLQVKNPAAPSTNPAVGNQPASKHPQARLLLLLPLARTRANANFWTQFPHEYKKLFHTKFIPASPPELLDYPGAELLLIPSKHEAVQDIGEKAEKELEKEEKDLEKEIESRKDGGEAKKALKEMGLEGLIDGKALEGHWE</sequence>
<protein>
    <recommendedName>
        <fullName evidence="4">BTB domain transcription factor</fullName>
    </recommendedName>
</protein>
<comment type="caution">
    <text evidence="2">The sequence shown here is derived from an EMBL/GenBank/DDBJ whole genome shotgun (WGS) entry which is preliminary data.</text>
</comment>
<gene>
    <name evidence="2" type="ORF">Rt10032_c04g1990</name>
</gene>
<evidence type="ECO:0000256" key="1">
    <source>
        <dbReference type="SAM" id="MobiDB-lite"/>
    </source>
</evidence>
<dbReference type="EMBL" id="BJWK01000004">
    <property type="protein sequence ID" value="GEM07973.1"/>
    <property type="molecule type" value="Genomic_DNA"/>
</dbReference>
<feature type="region of interest" description="Disordered" evidence="1">
    <location>
        <begin position="1"/>
        <end position="123"/>
    </location>
</feature>
<name>A0A511KC69_RHOTO</name>
<feature type="compositionally biased region" description="Basic and acidic residues" evidence="1">
    <location>
        <begin position="68"/>
        <end position="87"/>
    </location>
</feature>
<feature type="compositionally biased region" description="Basic residues" evidence="1">
    <location>
        <begin position="58"/>
        <end position="67"/>
    </location>
</feature>
<accession>A0A511KC69</accession>